<keyword evidence="17" id="KW-0282">Flagellum</keyword>
<comment type="caution">
    <text evidence="17">The sequence shown here is derived from an EMBL/GenBank/DDBJ whole genome shotgun (WGS) entry which is preliminary data.</text>
</comment>
<evidence type="ECO:0000256" key="9">
    <source>
        <dbReference type="ARBA" id="ARBA00023134"/>
    </source>
</evidence>
<keyword evidence="17" id="KW-0966">Cell projection</keyword>
<comment type="function">
    <text evidence="12">Necessary for flagellar biosynthesis. May be involved in translocation of the flagellum.</text>
</comment>
<dbReference type="GO" id="GO:0044781">
    <property type="term" value="P:bacterial-type flagellum organization"/>
    <property type="evidence" value="ECO:0007669"/>
    <property type="project" value="UniProtKB-UniRule"/>
</dbReference>
<sequence length="733" mass="81293">MSVMRFLGANSREAMRQVRDALGDDALILSNRRVDDGVEVVAVAEEAQSSLVEQAEDVAAPAQASAPSVETSPAPGQDRLYAEMQAMRELLMSHIAETPRPRSASPGVRGVLRQRLITAGFSARLVREMLETLPDELADVDADDPRLLAWSRRQLETRLAVLDDEATMLEEGGVFALVGPTGVGKTTTTAKFAARYVMRFGGDDVALVTTDDYRIGAHEQLRIYARLLGVDVHAVHHEDDLEDLLSRLEGKRMVIVDTVGMSQRDQRVTGQIARLGGAGRPVRRLLLLNAASHGDTLEEVVETYQRASRDAGAPLYGCLLTKVDEAPRLGAALDVVMRHRLRLYYVLHGQRVPEDIRLAEAPALLDEALAVGQGSPFTFDEGVLTEMLRPTASGQGLQALSRDLLAQRDQLTRVMETLQRGVPGVAWLDAAWHRRESPRAIQQAWLEEHLAPPSMIKAWHDAEATGLFWPGGKPRGMDWAAPMLPLDANGDVLPLAWPLHRWPPSDTQRLTLARRHLGSHWHVFARVPDADVRKQLRETDSPWLARTRVQQRVWHAGERLAIGELVDLAEPCGQHTCRLRGRARRVTLSRLPVALAETDADSLQLWIAMSHDPESGRRRGVYHWLGHGGDALDIDMRAFVYRQLEQDDLLRLMRTAWQQLGASAPLDCELRIYLAAQLAALALRMDLSEDGWAVDARPVVRRLAGERKRRSPDTLLHGLLHLLTAHAALSQAA</sequence>
<dbReference type="CDD" id="cd17873">
    <property type="entry name" value="FlhF"/>
    <property type="match status" value="1"/>
</dbReference>
<keyword evidence="10" id="KW-0472">Membrane</keyword>
<dbReference type="InterPro" id="IPR003593">
    <property type="entry name" value="AAA+_ATPase"/>
</dbReference>
<evidence type="ECO:0000313" key="17">
    <source>
        <dbReference type="EMBL" id="OLO10895.1"/>
    </source>
</evidence>
<evidence type="ECO:0000256" key="7">
    <source>
        <dbReference type="ARBA" id="ARBA00022795"/>
    </source>
</evidence>
<protein>
    <recommendedName>
        <fullName evidence="3 13">Flagellar biosynthesis protein FlhF</fullName>
    </recommendedName>
</protein>
<dbReference type="SMART" id="SM00962">
    <property type="entry name" value="SRP54"/>
    <property type="match status" value="1"/>
</dbReference>
<evidence type="ECO:0000256" key="11">
    <source>
        <dbReference type="ARBA" id="ARBA00023225"/>
    </source>
</evidence>
<evidence type="ECO:0000256" key="3">
    <source>
        <dbReference type="ARBA" id="ARBA00014919"/>
    </source>
</evidence>
<dbReference type="SUPFAM" id="SSF52540">
    <property type="entry name" value="P-loop containing nucleoside triphosphate hydrolases"/>
    <property type="match status" value="1"/>
</dbReference>
<keyword evidence="17" id="KW-0969">Cilium</keyword>
<dbReference type="InterPro" id="IPR027417">
    <property type="entry name" value="P-loop_NTPase"/>
</dbReference>
<keyword evidence="11" id="KW-1006">Bacterial flagellum protein export</keyword>
<dbReference type="SMART" id="SM00382">
    <property type="entry name" value="AAA"/>
    <property type="match status" value="1"/>
</dbReference>
<keyword evidence="6" id="KW-0547">Nucleotide-binding</keyword>
<dbReference type="GO" id="GO:0006614">
    <property type="term" value="P:SRP-dependent cotranslational protein targeting to membrane"/>
    <property type="evidence" value="ECO:0007669"/>
    <property type="project" value="UniProtKB-UniRule"/>
</dbReference>
<dbReference type="GO" id="GO:0015031">
    <property type="term" value="P:protein transport"/>
    <property type="evidence" value="ECO:0007669"/>
    <property type="project" value="UniProtKB-KW"/>
</dbReference>
<dbReference type="GO" id="GO:0005525">
    <property type="term" value="F:GTP binding"/>
    <property type="evidence" value="ECO:0007669"/>
    <property type="project" value="UniProtKB-UniRule"/>
</dbReference>
<keyword evidence="18" id="KW-1185">Reference proteome</keyword>
<evidence type="ECO:0000256" key="1">
    <source>
        <dbReference type="ARBA" id="ARBA00004413"/>
    </source>
</evidence>
<evidence type="ECO:0000256" key="13">
    <source>
        <dbReference type="NCBIfam" id="TIGR03499"/>
    </source>
</evidence>
<evidence type="ECO:0000256" key="2">
    <source>
        <dbReference type="ARBA" id="ARBA00008531"/>
    </source>
</evidence>
<gene>
    <name evidence="17" type="ORF">BTW10_12445</name>
</gene>
<comment type="similarity">
    <text evidence="2">Belongs to the GTP-binding SRP family.</text>
</comment>
<dbReference type="GO" id="GO:0005047">
    <property type="term" value="F:signal recognition particle binding"/>
    <property type="evidence" value="ECO:0007669"/>
    <property type="project" value="TreeGrafter"/>
</dbReference>
<dbReference type="PANTHER" id="PTHR43134">
    <property type="entry name" value="SIGNAL RECOGNITION PARTICLE RECEPTOR SUBUNIT ALPHA"/>
    <property type="match status" value="1"/>
</dbReference>
<keyword evidence="9" id="KW-0342">GTP-binding</keyword>
<dbReference type="Gene3D" id="3.40.50.300">
    <property type="entry name" value="P-loop containing nucleotide triphosphate hydrolases"/>
    <property type="match status" value="1"/>
</dbReference>
<keyword evidence="4" id="KW-0813">Transport</keyword>
<comment type="subcellular location">
    <subcellularLocation>
        <location evidence="1">Cell membrane</location>
        <topology evidence="1">Peripheral membrane protein</topology>
        <orientation evidence="1">Cytoplasmic side</orientation>
    </subcellularLocation>
</comment>
<dbReference type="NCBIfam" id="TIGR03499">
    <property type="entry name" value="FlhF"/>
    <property type="match status" value="1"/>
</dbReference>
<accession>A0A1Q8TB46</accession>
<evidence type="ECO:0000256" key="10">
    <source>
        <dbReference type="ARBA" id="ARBA00023136"/>
    </source>
</evidence>
<keyword evidence="8" id="KW-0653">Protein transport</keyword>
<dbReference type="InterPro" id="IPR047040">
    <property type="entry name" value="FlhF__GTPase_dom"/>
</dbReference>
<feature type="domain" description="SRP54-type proteins GTP-binding" evidence="16">
    <location>
        <begin position="172"/>
        <end position="370"/>
    </location>
</feature>
<dbReference type="AlphaFoldDB" id="A0A1Q8TB46"/>
<dbReference type="STRING" id="223900.GCA_000821045_01172"/>
<dbReference type="FunFam" id="3.40.50.300:FF:000695">
    <property type="entry name" value="Flagellar biosynthesis regulator FlhF"/>
    <property type="match status" value="1"/>
</dbReference>
<keyword evidence="5" id="KW-1003">Cell membrane</keyword>
<feature type="domain" description="AAA+ ATPase" evidence="15">
    <location>
        <begin position="171"/>
        <end position="317"/>
    </location>
</feature>
<evidence type="ECO:0000256" key="14">
    <source>
        <dbReference type="SAM" id="MobiDB-lite"/>
    </source>
</evidence>
<evidence type="ECO:0000256" key="5">
    <source>
        <dbReference type="ARBA" id="ARBA00022475"/>
    </source>
</evidence>
<organism evidence="17 18">
    <name type="scientific">Chromohalobacter japonicus</name>
    <dbReference type="NCBI Taxonomy" id="223900"/>
    <lineage>
        <taxon>Bacteria</taxon>
        <taxon>Pseudomonadati</taxon>
        <taxon>Pseudomonadota</taxon>
        <taxon>Gammaproteobacteria</taxon>
        <taxon>Oceanospirillales</taxon>
        <taxon>Halomonadaceae</taxon>
        <taxon>Chromohalobacter</taxon>
    </lineage>
</organism>
<feature type="compositionally biased region" description="Low complexity" evidence="14">
    <location>
        <begin position="57"/>
        <end position="70"/>
    </location>
</feature>
<dbReference type="RefSeq" id="WP_075369677.1">
    <property type="nucleotide sequence ID" value="NZ_MSDQ01000030.1"/>
</dbReference>
<evidence type="ECO:0000313" key="18">
    <source>
        <dbReference type="Proteomes" id="UP000186806"/>
    </source>
</evidence>
<dbReference type="Pfam" id="PF00448">
    <property type="entry name" value="SRP54"/>
    <property type="match status" value="1"/>
</dbReference>
<dbReference type="EMBL" id="MSDQ01000030">
    <property type="protein sequence ID" value="OLO10895.1"/>
    <property type="molecule type" value="Genomic_DNA"/>
</dbReference>
<name>A0A1Q8TB46_9GAMM</name>
<evidence type="ECO:0000259" key="16">
    <source>
        <dbReference type="SMART" id="SM00962"/>
    </source>
</evidence>
<evidence type="ECO:0000259" key="15">
    <source>
        <dbReference type="SMART" id="SM00382"/>
    </source>
</evidence>
<proteinExistence type="inferred from homology"/>
<evidence type="ECO:0000256" key="4">
    <source>
        <dbReference type="ARBA" id="ARBA00022448"/>
    </source>
</evidence>
<reference evidence="17 18" key="1">
    <citation type="submission" date="2016-12" db="EMBL/GenBank/DDBJ databases">
        <title>Draft genome sequences of strains Salinicola socius SMB35, Salinicola sp. MH3R3-1 and Chromohalobacter sp. SMB17 from the Verkhnekamsk potash mining region of Russia.</title>
        <authorList>
            <person name="Mavrodi D.V."/>
            <person name="Olsson B.E."/>
            <person name="Korsakova E.S."/>
            <person name="Pyankova A."/>
            <person name="Mavrodi O.V."/>
            <person name="Plotnikova E.G."/>
        </authorList>
    </citation>
    <scope>NUCLEOTIDE SEQUENCE [LARGE SCALE GENOMIC DNA]</scope>
    <source>
        <strain evidence="17 18">SMB17</strain>
    </source>
</reference>
<feature type="region of interest" description="Disordered" evidence="14">
    <location>
        <begin position="56"/>
        <end position="76"/>
    </location>
</feature>
<evidence type="ECO:0000256" key="8">
    <source>
        <dbReference type="ARBA" id="ARBA00022927"/>
    </source>
</evidence>
<evidence type="ECO:0000256" key="6">
    <source>
        <dbReference type="ARBA" id="ARBA00022741"/>
    </source>
</evidence>
<keyword evidence="7" id="KW-1005">Bacterial flagellum biogenesis</keyword>
<dbReference type="GO" id="GO:0003924">
    <property type="term" value="F:GTPase activity"/>
    <property type="evidence" value="ECO:0007669"/>
    <property type="project" value="UniProtKB-UniRule"/>
</dbReference>
<dbReference type="InterPro" id="IPR020006">
    <property type="entry name" value="FlhF"/>
</dbReference>
<dbReference type="GO" id="GO:0005886">
    <property type="term" value="C:plasma membrane"/>
    <property type="evidence" value="ECO:0007669"/>
    <property type="project" value="UniProtKB-SubCell"/>
</dbReference>
<dbReference type="Proteomes" id="UP000186806">
    <property type="component" value="Unassembled WGS sequence"/>
</dbReference>
<dbReference type="InterPro" id="IPR000897">
    <property type="entry name" value="SRP54_GTPase_dom"/>
</dbReference>
<dbReference type="PANTHER" id="PTHR43134:SF3">
    <property type="entry name" value="FLAGELLAR BIOSYNTHESIS PROTEIN FLHF"/>
    <property type="match status" value="1"/>
</dbReference>
<evidence type="ECO:0000256" key="12">
    <source>
        <dbReference type="ARBA" id="ARBA00025337"/>
    </source>
</evidence>